<dbReference type="Proteomes" id="UP000299102">
    <property type="component" value="Unassembled WGS sequence"/>
</dbReference>
<feature type="region of interest" description="Disordered" evidence="1">
    <location>
        <begin position="1"/>
        <end position="42"/>
    </location>
</feature>
<sequence length="83" mass="8776">MGALKATRNRNLPIKTIGEKSSGASASATNHSHLRRGSARKGHRINQYLIGCRKRSAHSGAHNTPAGAEGAAPVARRVRRTPA</sequence>
<name>A0A4C1TZU7_EUMVA</name>
<gene>
    <name evidence="2" type="ORF">EVAR_15808_1</name>
</gene>
<accession>A0A4C1TZU7</accession>
<dbReference type="AlphaFoldDB" id="A0A4C1TZU7"/>
<feature type="compositionally biased region" description="Polar residues" evidence="1">
    <location>
        <begin position="22"/>
        <end position="31"/>
    </location>
</feature>
<feature type="region of interest" description="Disordered" evidence="1">
    <location>
        <begin position="56"/>
        <end position="83"/>
    </location>
</feature>
<protein>
    <submittedName>
        <fullName evidence="2">Uncharacterized protein</fullName>
    </submittedName>
</protein>
<reference evidence="2 3" key="1">
    <citation type="journal article" date="2019" name="Commun. Biol.">
        <title>The bagworm genome reveals a unique fibroin gene that provides high tensile strength.</title>
        <authorList>
            <person name="Kono N."/>
            <person name="Nakamura H."/>
            <person name="Ohtoshi R."/>
            <person name="Tomita M."/>
            <person name="Numata K."/>
            <person name="Arakawa K."/>
        </authorList>
    </citation>
    <scope>NUCLEOTIDE SEQUENCE [LARGE SCALE GENOMIC DNA]</scope>
</reference>
<feature type="compositionally biased region" description="Basic residues" evidence="1">
    <location>
        <begin position="32"/>
        <end position="42"/>
    </location>
</feature>
<comment type="caution">
    <text evidence="2">The sequence shown here is derived from an EMBL/GenBank/DDBJ whole genome shotgun (WGS) entry which is preliminary data.</text>
</comment>
<evidence type="ECO:0000313" key="2">
    <source>
        <dbReference type="EMBL" id="GBP19458.1"/>
    </source>
</evidence>
<keyword evidence="3" id="KW-1185">Reference proteome</keyword>
<dbReference type="EMBL" id="BGZK01000108">
    <property type="protein sequence ID" value="GBP19458.1"/>
    <property type="molecule type" value="Genomic_DNA"/>
</dbReference>
<organism evidence="2 3">
    <name type="scientific">Eumeta variegata</name>
    <name type="common">Bagworm moth</name>
    <name type="synonym">Eumeta japonica</name>
    <dbReference type="NCBI Taxonomy" id="151549"/>
    <lineage>
        <taxon>Eukaryota</taxon>
        <taxon>Metazoa</taxon>
        <taxon>Ecdysozoa</taxon>
        <taxon>Arthropoda</taxon>
        <taxon>Hexapoda</taxon>
        <taxon>Insecta</taxon>
        <taxon>Pterygota</taxon>
        <taxon>Neoptera</taxon>
        <taxon>Endopterygota</taxon>
        <taxon>Lepidoptera</taxon>
        <taxon>Glossata</taxon>
        <taxon>Ditrysia</taxon>
        <taxon>Tineoidea</taxon>
        <taxon>Psychidae</taxon>
        <taxon>Oiketicinae</taxon>
        <taxon>Eumeta</taxon>
    </lineage>
</organism>
<evidence type="ECO:0000256" key="1">
    <source>
        <dbReference type="SAM" id="MobiDB-lite"/>
    </source>
</evidence>
<evidence type="ECO:0000313" key="3">
    <source>
        <dbReference type="Proteomes" id="UP000299102"/>
    </source>
</evidence>
<proteinExistence type="predicted"/>
<feature type="compositionally biased region" description="Low complexity" evidence="1">
    <location>
        <begin position="64"/>
        <end position="75"/>
    </location>
</feature>